<reference evidence="2 3" key="1">
    <citation type="submission" date="2016-05" db="EMBL/GenBank/DDBJ databases">
        <title>A degradative enzymes factory behind the ericoid mycorrhizal symbiosis.</title>
        <authorList>
            <consortium name="DOE Joint Genome Institute"/>
            <person name="Martino E."/>
            <person name="Morin E."/>
            <person name="Grelet G."/>
            <person name="Kuo A."/>
            <person name="Kohler A."/>
            <person name="Daghino S."/>
            <person name="Barry K."/>
            <person name="Choi C."/>
            <person name="Cichocki N."/>
            <person name="Clum A."/>
            <person name="Copeland A."/>
            <person name="Hainaut M."/>
            <person name="Haridas S."/>
            <person name="Labutti K."/>
            <person name="Lindquist E."/>
            <person name="Lipzen A."/>
            <person name="Khouja H.-R."/>
            <person name="Murat C."/>
            <person name="Ohm R."/>
            <person name="Olson A."/>
            <person name="Spatafora J."/>
            <person name="Veneault-Fourrey C."/>
            <person name="Henrissat B."/>
            <person name="Grigoriev I."/>
            <person name="Martin F."/>
            <person name="Perotto S."/>
        </authorList>
    </citation>
    <scope>NUCLEOTIDE SEQUENCE [LARGE SCALE GENOMIC DNA]</scope>
    <source>
        <strain evidence="2 3">UAMH 7357</strain>
    </source>
</reference>
<evidence type="ECO:0000313" key="2">
    <source>
        <dbReference type="EMBL" id="PMD24991.1"/>
    </source>
</evidence>
<feature type="region of interest" description="Disordered" evidence="1">
    <location>
        <begin position="152"/>
        <end position="178"/>
    </location>
</feature>
<gene>
    <name evidence="2" type="ORF">NA56DRAFT_655959</name>
</gene>
<feature type="region of interest" description="Disordered" evidence="1">
    <location>
        <begin position="19"/>
        <end position="58"/>
    </location>
</feature>
<dbReference type="Proteomes" id="UP000235672">
    <property type="component" value="Unassembled WGS sequence"/>
</dbReference>
<organism evidence="2 3">
    <name type="scientific">Hyaloscypha hepaticicola</name>
    <dbReference type="NCBI Taxonomy" id="2082293"/>
    <lineage>
        <taxon>Eukaryota</taxon>
        <taxon>Fungi</taxon>
        <taxon>Dikarya</taxon>
        <taxon>Ascomycota</taxon>
        <taxon>Pezizomycotina</taxon>
        <taxon>Leotiomycetes</taxon>
        <taxon>Helotiales</taxon>
        <taxon>Hyaloscyphaceae</taxon>
        <taxon>Hyaloscypha</taxon>
    </lineage>
</organism>
<name>A0A2J6QFF0_9HELO</name>
<dbReference type="EMBL" id="KZ613471">
    <property type="protein sequence ID" value="PMD24991.1"/>
    <property type="molecule type" value="Genomic_DNA"/>
</dbReference>
<evidence type="ECO:0000313" key="3">
    <source>
        <dbReference type="Proteomes" id="UP000235672"/>
    </source>
</evidence>
<evidence type="ECO:0000256" key="1">
    <source>
        <dbReference type="SAM" id="MobiDB-lite"/>
    </source>
</evidence>
<proteinExistence type="predicted"/>
<keyword evidence="3" id="KW-1185">Reference proteome</keyword>
<accession>A0A2J6QFF0</accession>
<sequence>MELQKLNNIIEVETFSVATSSSNTKYSDSDSHSTASSVTSASSLSSSPKNIDFTDFNNRSPEARDARVASSILSLDEDIPEGIDDSIKQLLKNHVALTTSLEFDDHYLEYKQQMATKRIADKKLPTSKASNITKSMDFDHDHYLEYKQQMAIKRSNEKKLPTSKTGSIRQISPPKSIP</sequence>
<dbReference type="AlphaFoldDB" id="A0A2J6QFF0"/>
<dbReference type="OrthoDB" id="3560865at2759"/>
<feature type="compositionally biased region" description="Low complexity" evidence="1">
    <location>
        <begin position="19"/>
        <end position="47"/>
    </location>
</feature>
<protein>
    <submittedName>
        <fullName evidence="2">Uncharacterized protein</fullName>
    </submittedName>
</protein>